<dbReference type="EMBL" id="BAAAOH010000001">
    <property type="protein sequence ID" value="GAA1991572.1"/>
    <property type="molecule type" value="Genomic_DNA"/>
</dbReference>
<dbReference type="InterPro" id="IPR001867">
    <property type="entry name" value="OmpR/PhoB-type_DNA-bd"/>
</dbReference>
<dbReference type="InterPro" id="IPR011990">
    <property type="entry name" value="TPR-like_helical_dom_sf"/>
</dbReference>
<dbReference type="InterPro" id="IPR036388">
    <property type="entry name" value="WH-like_DNA-bd_sf"/>
</dbReference>
<dbReference type="Pfam" id="PF03704">
    <property type="entry name" value="BTAD"/>
    <property type="match status" value="1"/>
</dbReference>
<keyword evidence="3" id="KW-0238">DNA-binding</keyword>
<dbReference type="RefSeq" id="WP_344063625.1">
    <property type="nucleotide sequence ID" value="NZ_BAAAOH010000001.1"/>
</dbReference>
<dbReference type="SUPFAM" id="SSF46894">
    <property type="entry name" value="C-terminal effector domain of the bipartite response regulators"/>
    <property type="match status" value="1"/>
</dbReference>
<evidence type="ECO:0000256" key="4">
    <source>
        <dbReference type="ARBA" id="ARBA00023163"/>
    </source>
</evidence>
<dbReference type="Proteomes" id="UP001500326">
    <property type="component" value="Unassembled WGS sequence"/>
</dbReference>
<evidence type="ECO:0000256" key="2">
    <source>
        <dbReference type="ARBA" id="ARBA00023015"/>
    </source>
</evidence>
<dbReference type="SUPFAM" id="SSF50969">
    <property type="entry name" value="YVTN repeat-like/Quinoprotein amine dehydrogenase"/>
    <property type="match status" value="1"/>
</dbReference>
<dbReference type="CDD" id="cd15831">
    <property type="entry name" value="BTAD"/>
    <property type="match status" value="1"/>
</dbReference>
<sequence length="1395" mass="150646">MPVMVLGPLDTGTDPLSPRERAIFAALIVRRGRGVPPAELADALWGENPPATWEQQVRNSIARIRSRLGREAVTTADWEYRIGVDPESIDAVRFERLISTARQHTLHGDHDRAVDSYRKALALWRGDPLPEVSMWEPGIIEAVRLVELRTSAQEELLDARLRAGEDRSVIPEAEQLVREHPLREDRWAILALANYRANRQADALAVLRTARARLDEELGVEPGPRITELETAILRHDPLIDAPIHAPRESVSCPYPGLVPFGPDDEDTFFGREADIDAVSMRIRPGTITTIAGPSGCGKSSLLLAGVVPELRRRGRSVEVMRPGSGGVPALTRLARPQTGVDVIAIDQTEELIAAPASDIQAFSELTSAFLARDGALVLTVRSDFLDRIGALPDIGQVVGRGVYLLTGLDHVGLRAAIEGPSQLASLRLEPGLVELVLRDAADRPAVLPHLSHALVETWVRREGQTMTVDGYEASGGIAGAIARSAESAYQSMSVDEQSACRFLMRRLIERDATGASVRRRAMAAPILDDPLRLRVVETLMAARLVARDGDALIVGHEAVAQAWPRLDAWLQEDADGARLIGTVVTGAEVWDAGGRKAEDLLRGGRLQTALDWRAASGPDLTPVETEFLDASAKTHRDELVRQRRQNRRLRWVLSGAAVLLVAALVAGGVAFAQGRQAAAAAEQQRIEALAATSLSLRASDRDVAALLAAEMQRRWPEDPRARSALLGSLTAAGGLVSRLVFEEGVRASGMLIPGTRKVLMVTDHPSADPAAATPAGLAIVDIDTWTVAKEFDVDLPPLGTQFRRGVAVSGDGRIALVETPAWADPVKRTCCVNGENFIDLTTGQPLAGSHVLELRTGVFPVLSDDGSRMFTIHSISGDLIAIDTATGDVHASIPHPPDYYYGQSGLRSGISLSSDGSLLLGTDGAVKVYDPETLALTRSISVPTGYTESFIQDDGEGGLLISGYLGFGRIDEKTGDFLWRRDQQVCAEVELTGDGNLVCNAGSGTMVERSIATGEATGREYPNLSDWTQNSVAIPGAGEFLSFADRERAAVYLWRFDDEPSITTPIADGRSAVDGFGEHSSQIITAAHDENGDLVQSRLWDVAADAPIGEASDEMAWISDHVVWRRNAGGASVLEDISMQREFTLEREAGDTADYYVHSGGLGPLAFIVENERIVPIDPETGKTAAAPISFSKMELLNTLQSISEPADARRAVITWFDPDEVDTVTTVFDLETGRELSRGLKGDVQTVVTPDGDILSANAARLARSTSELKPRFALSKSGVAPKFMQVAQDGRSLMLSGVDNSVSLYDLRDGRKLGDEITTGWENPFFWPSGYLSPDGLRMVTNTKTGVLLWNLAPDRLFEAACRIAGRELTPLEWSTYFGDEQQTATCSGVLG</sequence>
<feature type="domain" description="OmpR/PhoB-type" evidence="5">
    <location>
        <begin position="12"/>
        <end position="82"/>
    </location>
</feature>
<dbReference type="Gene3D" id="1.25.40.10">
    <property type="entry name" value="Tetratricopeptide repeat domain"/>
    <property type="match status" value="1"/>
</dbReference>
<dbReference type="InterPro" id="IPR051677">
    <property type="entry name" value="AfsR-DnrI-RedD_regulator"/>
</dbReference>
<dbReference type="SUPFAM" id="SSF52540">
    <property type="entry name" value="P-loop containing nucleoside triphosphate hydrolases"/>
    <property type="match status" value="1"/>
</dbReference>
<accession>A0ABP5E5N1</accession>
<dbReference type="SMART" id="SM00862">
    <property type="entry name" value="Trans_reg_C"/>
    <property type="match status" value="1"/>
</dbReference>
<dbReference type="SUPFAM" id="SSF82171">
    <property type="entry name" value="DPP6 N-terminal domain-like"/>
    <property type="match status" value="1"/>
</dbReference>
<evidence type="ECO:0000313" key="8">
    <source>
        <dbReference type="Proteomes" id="UP001500326"/>
    </source>
</evidence>
<protein>
    <recommendedName>
        <fullName evidence="9">OmpR/PhoB-type domain-containing protein</fullName>
    </recommendedName>
</protein>
<dbReference type="SMART" id="SM01043">
    <property type="entry name" value="BTAD"/>
    <property type="match status" value="1"/>
</dbReference>
<feature type="domain" description="Bacterial transcriptional activator" evidence="6">
    <location>
        <begin position="89"/>
        <end position="234"/>
    </location>
</feature>
<keyword evidence="8" id="KW-1185">Reference proteome</keyword>
<evidence type="ECO:0000259" key="5">
    <source>
        <dbReference type="SMART" id="SM00862"/>
    </source>
</evidence>
<dbReference type="Gene3D" id="3.40.50.300">
    <property type="entry name" value="P-loop containing nucleotide triphosphate hydrolases"/>
    <property type="match status" value="1"/>
</dbReference>
<comment type="caution">
    <text evidence="7">The sequence shown here is derived from an EMBL/GenBank/DDBJ whole genome shotgun (WGS) entry which is preliminary data.</text>
</comment>
<dbReference type="PANTHER" id="PTHR35807">
    <property type="entry name" value="TRANSCRIPTIONAL REGULATOR REDD-RELATED"/>
    <property type="match status" value="1"/>
</dbReference>
<evidence type="ECO:0000256" key="1">
    <source>
        <dbReference type="ARBA" id="ARBA00005820"/>
    </source>
</evidence>
<evidence type="ECO:0008006" key="9">
    <source>
        <dbReference type="Google" id="ProtNLM"/>
    </source>
</evidence>
<dbReference type="Gene3D" id="1.10.10.10">
    <property type="entry name" value="Winged helix-like DNA-binding domain superfamily/Winged helix DNA-binding domain"/>
    <property type="match status" value="1"/>
</dbReference>
<comment type="similarity">
    <text evidence="1">Belongs to the AfsR/DnrI/RedD regulatory family.</text>
</comment>
<dbReference type="SUPFAM" id="SSF48452">
    <property type="entry name" value="TPR-like"/>
    <property type="match status" value="1"/>
</dbReference>
<keyword evidence="2" id="KW-0805">Transcription regulation</keyword>
<dbReference type="InterPro" id="IPR005158">
    <property type="entry name" value="BTAD"/>
</dbReference>
<keyword evidence="4" id="KW-0804">Transcription</keyword>
<organism evidence="7 8">
    <name type="scientific">Microbacterium pumilum</name>
    <dbReference type="NCBI Taxonomy" id="344165"/>
    <lineage>
        <taxon>Bacteria</taxon>
        <taxon>Bacillati</taxon>
        <taxon>Actinomycetota</taxon>
        <taxon>Actinomycetes</taxon>
        <taxon>Micrococcales</taxon>
        <taxon>Microbacteriaceae</taxon>
        <taxon>Microbacterium</taxon>
    </lineage>
</organism>
<dbReference type="Gene3D" id="2.130.10.10">
    <property type="entry name" value="YVTN repeat-like/Quinoprotein amine dehydrogenase"/>
    <property type="match status" value="1"/>
</dbReference>
<dbReference type="InterPro" id="IPR016032">
    <property type="entry name" value="Sig_transdc_resp-reg_C-effctor"/>
</dbReference>
<dbReference type="Pfam" id="PF20703">
    <property type="entry name" value="nSTAND1"/>
    <property type="match status" value="1"/>
</dbReference>
<dbReference type="InterPro" id="IPR027417">
    <property type="entry name" value="P-loop_NTPase"/>
</dbReference>
<reference evidence="8" key="1">
    <citation type="journal article" date="2019" name="Int. J. Syst. Evol. Microbiol.">
        <title>The Global Catalogue of Microorganisms (GCM) 10K type strain sequencing project: providing services to taxonomists for standard genome sequencing and annotation.</title>
        <authorList>
            <consortium name="The Broad Institute Genomics Platform"/>
            <consortium name="The Broad Institute Genome Sequencing Center for Infectious Disease"/>
            <person name="Wu L."/>
            <person name="Ma J."/>
        </authorList>
    </citation>
    <scope>NUCLEOTIDE SEQUENCE [LARGE SCALE GENOMIC DNA]</scope>
    <source>
        <strain evidence="8">JCM 14902</strain>
    </source>
</reference>
<dbReference type="InterPro" id="IPR049052">
    <property type="entry name" value="nSTAND1"/>
</dbReference>
<proteinExistence type="inferred from homology"/>
<dbReference type="InterPro" id="IPR011044">
    <property type="entry name" value="Quino_amine_DH_bsu"/>
</dbReference>
<dbReference type="PANTHER" id="PTHR35807:SF1">
    <property type="entry name" value="TRANSCRIPTIONAL REGULATOR REDD"/>
    <property type="match status" value="1"/>
</dbReference>
<evidence type="ECO:0000259" key="6">
    <source>
        <dbReference type="SMART" id="SM01043"/>
    </source>
</evidence>
<gene>
    <name evidence="7" type="ORF">GCM10009777_28730</name>
</gene>
<name>A0ABP5E5N1_9MICO</name>
<evidence type="ECO:0000313" key="7">
    <source>
        <dbReference type="EMBL" id="GAA1991572.1"/>
    </source>
</evidence>
<evidence type="ECO:0000256" key="3">
    <source>
        <dbReference type="ARBA" id="ARBA00023125"/>
    </source>
</evidence>
<dbReference type="InterPro" id="IPR015943">
    <property type="entry name" value="WD40/YVTN_repeat-like_dom_sf"/>
</dbReference>